<dbReference type="GO" id="GO:0031411">
    <property type="term" value="C:gas vesicle"/>
    <property type="evidence" value="ECO:0007669"/>
    <property type="project" value="UniProtKB-SubCell"/>
</dbReference>
<keyword evidence="1" id="KW-0304">Gas vesicle</keyword>
<accession>A0A917JXC6</accession>
<name>A0A917JXC6_9PSEU</name>
<keyword evidence="7" id="KW-1185">Reference proteome</keyword>
<dbReference type="Pfam" id="PF06386">
    <property type="entry name" value="GvpL_GvpF"/>
    <property type="match status" value="1"/>
</dbReference>
<organism evidence="5 6">
    <name type="scientific">Saccharopolyspora thermophila</name>
    <dbReference type="NCBI Taxonomy" id="89367"/>
    <lineage>
        <taxon>Bacteria</taxon>
        <taxon>Bacillati</taxon>
        <taxon>Actinomycetota</taxon>
        <taxon>Actinomycetes</taxon>
        <taxon>Pseudonocardiales</taxon>
        <taxon>Pseudonocardiaceae</taxon>
        <taxon>Saccharopolyspora</taxon>
    </lineage>
</organism>
<evidence type="ECO:0000313" key="7">
    <source>
        <dbReference type="Proteomes" id="UP001500220"/>
    </source>
</evidence>
<dbReference type="PANTHER" id="PTHR36852:SF1">
    <property type="entry name" value="PROTEIN GVPL 2"/>
    <property type="match status" value="1"/>
</dbReference>
<evidence type="ECO:0000313" key="5">
    <source>
        <dbReference type="EMBL" id="GGI87420.1"/>
    </source>
</evidence>
<comment type="similarity">
    <text evidence="3">Belongs to the gas vesicle GvpF/GvpL family.</text>
</comment>
<comment type="subcellular location">
    <subcellularLocation>
        <location evidence="2">Gas vesicle</location>
    </subcellularLocation>
</comment>
<dbReference type="Proteomes" id="UP000597989">
    <property type="component" value="Unassembled WGS sequence"/>
</dbReference>
<proteinExistence type="inferred from homology"/>
<dbReference type="GO" id="GO:0031412">
    <property type="term" value="P:gas vesicle organization"/>
    <property type="evidence" value="ECO:0007669"/>
    <property type="project" value="InterPro"/>
</dbReference>
<reference evidence="5" key="3">
    <citation type="submission" date="2020-09" db="EMBL/GenBank/DDBJ databases">
        <authorList>
            <person name="Sun Q."/>
            <person name="Zhou Y."/>
        </authorList>
    </citation>
    <scope>NUCLEOTIDE SEQUENCE</scope>
    <source>
        <strain evidence="5">CGMCC 4.7206</strain>
    </source>
</reference>
<dbReference type="EMBL" id="BAAAHC010000001">
    <property type="protein sequence ID" value="GAA0504019.1"/>
    <property type="molecule type" value="Genomic_DNA"/>
</dbReference>
<gene>
    <name evidence="4" type="ORF">GCM10009545_02200</name>
    <name evidence="5" type="ORF">GCM10011581_25650</name>
</gene>
<dbReference type="Proteomes" id="UP001500220">
    <property type="component" value="Unassembled WGS sequence"/>
</dbReference>
<protein>
    <submittedName>
        <fullName evidence="4 5">Gas vesicle protein</fullName>
    </submittedName>
</protein>
<comment type="caution">
    <text evidence="5">The sequence shown here is derived from an EMBL/GenBank/DDBJ whole genome shotgun (WGS) entry which is preliminary data.</text>
</comment>
<reference evidence="5 6" key="1">
    <citation type="journal article" date="2014" name="Int. J. Syst. Evol. Microbiol.">
        <title>Complete genome sequence of Corynebacterium casei LMG S-19264T (=DSM 44701T), isolated from a smear-ripened cheese.</title>
        <authorList>
            <consortium name="US DOE Joint Genome Institute (JGI-PGF)"/>
            <person name="Walter F."/>
            <person name="Albersmeier A."/>
            <person name="Kalinowski J."/>
            <person name="Ruckert C."/>
        </authorList>
    </citation>
    <scope>NUCLEOTIDE SEQUENCE [LARGE SCALE GENOMIC DNA]</scope>
    <source>
        <strain evidence="5 6">CGMCC 4.7206</strain>
    </source>
</reference>
<dbReference type="EMBL" id="BMMT01000008">
    <property type="protein sequence ID" value="GGI87420.1"/>
    <property type="molecule type" value="Genomic_DNA"/>
</dbReference>
<evidence type="ECO:0000256" key="2">
    <source>
        <dbReference type="ARBA" id="ARBA00035108"/>
    </source>
</evidence>
<evidence type="ECO:0000313" key="6">
    <source>
        <dbReference type="Proteomes" id="UP000597989"/>
    </source>
</evidence>
<evidence type="ECO:0000256" key="3">
    <source>
        <dbReference type="ARBA" id="ARBA00035643"/>
    </source>
</evidence>
<sequence>MTTHAERGEEVLAEAPVGDRGVYVYGVIREPGELPGDLGAVGDEDAAVRLVSHEGLAALVSDIHLTRPLGTPDDLFAHERVLDTVAEHTTVLPMRFGGVVAGEDAVTGELLAPNREFFESTLDELEGTVQFVLRGRYVDSAHLREIVTEEPEVGALRERLRNLPEDAGYDERLRLGEVVSAAVAAKRQADAAHLADAVSSAVVATAPHEVVGEEEALDVACLVERERQDQFEHVVDELAEHWRGRIQLRQVGPLAPYDFVPEG</sequence>
<dbReference type="AlphaFoldDB" id="A0A917JXC6"/>
<dbReference type="PANTHER" id="PTHR36852">
    <property type="entry name" value="PROTEIN GVPL 2"/>
    <property type="match status" value="1"/>
</dbReference>
<dbReference type="InterPro" id="IPR009430">
    <property type="entry name" value="GvpL/GvpF"/>
</dbReference>
<dbReference type="RefSeq" id="WP_188987582.1">
    <property type="nucleotide sequence ID" value="NZ_BAAAHC010000001.1"/>
</dbReference>
<evidence type="ECO:0000313" key="4">
    <source>
        <dbReference type="EMBL" id="GAA0504019.1"/>
    </source>
</evidence>
<reference evidence="4" key="4">
    <citation type="submission" date="2023-12" db="EMBL/GenBank/DDBJ databases">
        <authorList>
            <person name="Sun Q."/>
            <person name="Inoue M."/>
        </authorList>
    </citation>
    <scope>NUCLEOTIDE SEQUENCE</scope>
    <source>
        <strain evidence="4">JCM 10664</strain>
    </source>
</reference>
<reference evidence="4 7" key="2">
    <citation type="journal article" date="2019" name="Int. J. Syst. Evol. Microbiol.">
        <title>The Global Catalogue of Microorganisms (GCM) 10K type strain sequencing project: providing services to taxonomists for standard genome sequencing and annotation.</title>
        <authorList>
            <consortium name="The Broad Institute Genomics Platform"/>
            <consortium name="The Broad Institute Genome Sequencing Center for Infectious Disease"/>
            <person name="Wu L."/>
            <person name="Ma J."/>
        </authorList>
    </citation>
    <scope>NUCLEOTIDE SEQUENCE [LARGE SCALE GENOMIC DNA]</scope>
    <source>
        <strain evidence="4 7">JCM 10664</strain>
    </source>
</reference>
<evidence type="ECO:0000256" key="1">
    <source>
        <dbReference type="ARBA" id="ARBA00022987"/>
    </source>
</evidence>